<accession>A0A0A9YBV9</accession>
<dbReference type="AlphaFoldDB" id="A0A0A9YBV9"/>
<sequence>FRSGIQAPQASQKLTELKLRFKDFEGIISEFGIVQDDIENLDSSASQCTERDSFENAYFDLTAKIVDFIDTHTESTTQQAAVDFENESNTSRISHSARIKLPPLDLPKFSGAYDEWLPFYDYFKATVDHNEDISDVQKMRYLKSCCKEEAAGIIGSVPITEQNYQVALQLLVDRYHNLNYIIYRHIKDLFNIPKIRESSASTLQRLLDDTLKNLRALENLEQPVNQWDTLIVYLTTSKFDPETYKLWEEKWSGELASLANLTEFLE</sequence>
<dbReference type="PANTHER" id="PTHR22954:SF3">
    <property type="entry name" value="PROTEIN CBG08539"/>
    <property type="match status" value="1"/>
</dbReference>
<dbReference type="Pfam" id="PF03564">
    <property type="entry name" value="DUF1759"/>
    <property type="match status" value="1"/>
</dbReference>
<proteinExistence type="predicted"/>
<dbReference type="InterPro" id="IPR005312">
    <property type="entry name" value="DUF1759"/>
</dbReference>
<protein>
    <submittedName>
        <fullName evidence="1">Aspartyl/glutamyl-tRNA(Asn/Gln) amidotransferase subunit C</fullName>
    </submittedName>
</protein>
<reference evidence="1" key="1">
    <citation type="journal article" date="2014" name="PLoS ONE">
        <title>Transcriptome-Based Identification of ABC Transporters in the Western Tarnished Plant Bug Lygus hesperus.</title>
        <authorList>
            <person name="Hull J.J."/>
            <person name="Chaney K."/>
            <person name="Geib S.M."/>
            <person name="Fabrick J.A."/>
            <person name="Brent C.S."/>
            <person name="Walsh D."/>
            <person name="Lavine L.C."/>
        </authorList>
    </citation>
    <scope>NUCLEOTIDE SEQUENCE</scope>
</reference>
<dbReference type="EMBL" id="GBHO01015021">
    <property type="protein sequence ID" value="JAG28583.1"/>
    <property type="molecule type" value="Transcribed_RNA"/>
</dbReference>
<dbReference type="PANTHER" id="PTHR22954">
    <property type="entry name" value="RETROVIRAL PROTEASE-RELATED"/>
    <property type="match status" value="1"/>
</dbReference>
<feature type="non-terminal residue" evidence="1">
    <location>
        <position position="1"/>
    </location>
</feature>
<name>A0A0A9YBV9_LYGHE</name>
<evidence type="ECO:0000313" key="1">
    <source>
        <dbReference type="EMBL" id="JAG28583.1"/>
    </source>
</evidence>
<dbReference type="GO" id="GO:0016740">
    <property type="term" value="F:transferase activity"/>
    <property type="evidence" value="ECO:0007669"/>
    <property type="project" value="UniProtKB-KW"/>
</dbReference>
<gene>
    <name evidence="1" type="primary">gatC_0</name>
    <name evidence="1" type="ORF">CM83_103921</name>
</gene>
<reference evidence="1" key="2">
    <citation type="submission" date="2014-07" db="EMBL/GenBank/DDBJ databases">
        <authorList>
            <person name="Hull J."/>
        </authorList>
    </citation>
    <scope>NUCLEOTIDE SEQUENCE</scope>
</reference>
<feature type="non-terminal residue" evidence="1">
    <location>
        <position position="266"/>
    </location>
</feature>
<keyword evidence="1" id="KW-0808">Transferase</keyword>
<organism evidence="1">
    <name type="scientific">Lygus hesperus</name>
    <name type="common">Western plant bug</name>
    <dbReference type="NCBI Taxonomy" id="30085"/>
    <lineage>
        <taxon>Eukaryota</taxon>
        <taxon>Metazoa</taxon>
        <taxon>Ecdysozoa</taxon>
        <taxon>Arthropoda</taxon>
        <taxon>Hexapoda</taxon>
        <taxon>Insecta</taxon>
        <taxon>Pterygota</taxon>
        <taxon>Neoptera</taxon>
        <taxon>Paraneoptera</taxon>
        <taxon>Hemiptera</taxon>
        <taxon>Heteroptera</taxon>
        <taxon>Panheteroptera</taxon>
        <taxon>Cimicomorpha</taxon>
        <taxon>Miridae</taxon>
        <taxon>Mirini</taxon>
        <taxon>Lygus</taxon>
    </lineage>
</organism>